<evidence type="ECO:0000313" key="8">
    <source>
        <dbReference type="Proteomes" id="UP000515151"/>
    </source>
</evidence>
<dbReference type="Proteomes" id="UP000515151">
    <property type="component" value="Chromosome 2"/>
</dbReference>
<dbReference type="FunFam" id="3.30.70.330:FF:000719">
    <property type="entry name" value="Predicted protein"/>
    <property type="match status" value="1"/>
</dbReference>
<evidence type="ECO:0000313" key="9">
    <source>
        <dbReference type="RefSeq" id="XP_031381346.1"/>
    </source>
</evidence>
<dbReference type="Gene3D" id="3.30.70.330">
    <property type="match status" value="1"/>
</dbReference>
<dbReference type="InterPro" id="IPR000571">
    <property type="entry name" value="Znf_CCCH"/>
</dbReference>
<dbReference type="InterPro" id="IPR045137">
    <property type="entry name" value="RBM26/27"/>
</dbReference>
<dbReference type="OrthoDB" id="443401at2759"/>
<feature type="domain" description="C3H1-type" evidence="7">
    <location>
        <begin position="208"/>
        <end position="236"/>
    </location>
</feature>
<keyword evidence="1 2" id="KW-0694">RNA-binding</keyword>
<protein>
    <submittedName>
        <fullName evidence="9">Zinc finger CCCH domain-containing protein 41</fullName>
    </submittedName>
</protein>
<dbReference type="InterPro" id="IPR000504">
    <property type="entry name" value="RRM_dom"/>
</dbReference>
<keyword evidence="4" id="KW-0175">Coiled coil</keyword>
<dbReference type="GeneID" id="116195996"/>
<evidence type="ECO:0000256" key="3">
    <source>
        <dbReference type="PROSITE-ProRule" id="PRU00723"/>
    </source>
</evidence>
<feature type="compositionally biased region" description="Basic and acidic residues" evidence="5">
    <location>
        <begin position="43"/>
        <end position="53"/>
    </location>
</feature>
<dbReference type="PROSITE" id="PS50103">
    <property type="entry name" value="ZF_C3H1"/>
    <property type="match status" value="1"/>
</dbReference>
<keyword evidence="8" id="KW-1185">Reference proteome</keyword>
<evidence type="ECO:0000256" key="5">
    <source>
        <dbReference type="SAM" id="MobiDB-lite"/>
    </source>
</evidence>
<feature type="coiled-coil region" evidence="4">
    <location>
        <begin position="613"/>
        <end position="654"/>
    </location>
</feature>
<reference evidence="8" key="1">
    <citation type="journal article" date="2020" name="Plant Biotechnol. J.">
        <title>The pomegranate (Punica granatum L.) draft genome dissects genetic divergence between soft- and hard-seeded cultivars.</title>
        <authorList>
            <person name="Luo X."/>
            <person name="Li H."/>
            <person name="Wu Z."/>
            <person name="Yao W."/>
            <person name="Zhao P."/>
            <person name="Cao D."/>
            <person name="Yu H."/>
            <person name="Li K."/>
            <person name="Poudel K."/>
            <person name="Zhao D."/>
            <person name="Zhang F."/>
            <person name="Xia X."/>
            <person name="Chen L."/>
            <person name="Wang Q."/>
            <person name="Jing D."/>
            <person name="Cao S."/>
        </authorList>
    </citation>
    <scope>NUCLEOTIDE SEQUENCE [LARGE SCALE GENOMIC DNA]</scope>
    <source>
        <strain evidence="8">cv. Tunisia</strain>
    </source>
</reference>
<dbReference type="GO" id="GO:0003723">
    <property type="term" value="F:RNA binding"/>
    <property type="evidence" value="ECO:0007669"/>
    <property type="project" value="UniProtKB-UniRule"/>
</dbReference>
<evidence type="ECO:0000256" key="1">
    <source>
        <dbReference type="ARBA" id="ARBA00022884"/>
    </source>
</evidence>
<feature type="region of interest" description="Disordered" evidence="5">
    <location>
        <begin position="366"/>
        <end position="451"/>
    </location>
</feature>
<evidence type="ECO:0000259" key="6">
    <source>
        <dbReference type="PROSITE" id="PS50102"/>
    </source>
</evidence>
<feature type="compositionally biased region" description="Polar residues" evidence="5">
    <location>
        <begin position="905"/>
        <end position="920"/>
    </location>
</feature>
<accession>A0A6P8CIU7</accession>
<feature type="region of interest" description="Disordered" evidence="5">
    <location>
        <begin position="1"/>
        <end position="113"/>
    </location>
</feature>
<evidence type="ECO:0000259" key="7">
    <source>
        <dbReference type="PROSITE" id="PS50103"/>
    </source>
</evidence>
<feature type="domain" description="RRM" evidence="6">
    <location>
        <begin position="461"/>
        <end position="533"/>
    </location>
</feature>
<evidence type="ECO:0000256" key="2">
    <source>
        <dbReference type="PROSITE-ProRule" id="PRU00176"/>
    </source>
</evidence>
<feature type="compositionally biased region" description="Polar residues" evidence="5">
    <location>
        <begin position="7"/>
        <end position="17"/>
    </location>
</feature>
<feature type="compositionally biased region" description="Polar residues" evidence="5">
    <location>
        <begin position="392"/>
        <end position="404"/>
    </location>
</feature>
<dbReference type="Pfam" id="PF00076">
    <property type="entry name" value="RRM_1"/>
    <property type="match status" value="1"/>
</dbReference>
<dbReference type="GO" id="GO:0008270">
    <property type="term" value="F:zinc ion binding"/>
    <property type="evidence" value="ECO:0007669"/>
    <property type="project" value="UniProtKB-KW"/>
</dbReference>
<evidence type="ECO:0000256" key="4">
    <source>
        <dbReference type="SAM" id="Coils"/>
    </source>
</evidence>
<reference evidence="9" key="2">
    <citation type="submission" date="2025-08" db="UniProtKB">
        <authorList>
            <consortium name="RefSeq"/>
        </authorList>
    </citation>
    <scope>IDENTIFICATION</scope>
    <source>
        <tissue evidence="9">Leaf</tissue>
    </source>
</reference>
<dbReference type="SMART" id="SM00360">
    <property type="entry name" value="RRM"/>
    <property type="match status" value="2"/>
</dbReference>
<dbReference type="GO" id="GO:0005634">
    <property type="term" value="C:nucleus"/>
    <property type="evidence" value="ECO:0007669"/>
    <property type="project" value="TreeGrafter"/>
</dbReference>
<dbReference type="AlphaFoldDB" id="A0A6P8CIU7"/>
<dbReference type="RefSeq" id="XP_031381346.1">
    <property type="nucleotide sequence ID" value="XM_031525486.1"/>
</dbReference>
<keyword evidence="3" id="KW-0863">Zinc-finger</keyword>
<keyword evidence="3" id="KW-0862">Zinc</keyword>
<dbReference type="SMART" id="SM00356">
    <property type="entry name" value="ZnF_C3H1"/>
    <property type="match status" value="1"/>
</dbReference>
<dbReference type="InterPro" id="IPR012677">
    <property type="entry name" value="Nucleotide-bd_a/b_plait_sf"/>
</dbReference>
<feature type="compositionally biased region" description="Polar residues" evidence="5">
    <location>
        <begin position="77"/>
        <end position="90"/>
    </location>
</feature>
<dbReference type="PANTHER" id="PTHR14398">
    <property type="entry name" value="RNA RECOGNITION RRM/RNP DOMAIN"/>
    <property type="match status" value="1"/>
</dbReference>
<name>A0A6P8CIU7_PUNGR</name>
<sequence>MVLKISSPKSGNLSASDYASDPEKEISDDDDDDRNHKHRRRETRSQSSDKDAVENISARPYRKQNRSFENGHAFRESGSQTSQSWNNSAPSEKHFPGKFGKRPFESNQRNRANQTYLGEVGVGRGRGRDSGAWNHRNNRFKSLDLASQMVPRGTIPPGLFPERGLPSIPNAQGASWGGYGLIPSGGIDAIHSIGLQGAFRPAISSSLGIPRQRCRDFEERGFCLRGDMCPMEHGINRIVVEDVQSLSQFNLPVSLSSGSILGAPAIPGPLPSVGAASTSMLNSKGTHSRNGKHGVADDVVFKSAYSEPANAAGADLYDPDQPLWNNNGPETSSALVALRSSPVDEAVSLSNGDASENQMNEAAAFERQDRTALPVGSQSTSSSIWGRIGSSKGKTSMRMGTSDNGRNEVAGNQEALGNGPGNSNRGKKVMAEDADPKALDSSRAQSDTMRLTRKPTQKALRTLFVNGIPQKNNRRDALLAHFQKFGKVIDIYIPTNSERAFVQFSKREEAEAALKAPDAVMGNRFIKLWWANRDSIVDDGINGVAGVSSTPRGATSSSIPTALSIPSRGKDNIQPAAPKAGDVPSRDTSASHGDQSKLPAASSPKVPSPLQKKLELEQLKEELRKKQEMLDRKRSDFKRQLDKLAKQATGVKDEDVAEQISKRQKVELASDPNKAATPRSDSAVPTPRPSDADNIATSCEDKMDNKTKLPDNIVPGKSDANSIMGSQESSLKRHSRPLAHLAMPFSPNRYKLDNRPATFRILPPLPPGLANVAALKEHFSSYGDLTVVELEDTEAHGDPNRSETVKSCCARVGFRDRQTAERAFLNCKSWEGHYLQFVWLASTPHAKATTNPGGSENSSSATKEPLDSDIQSVDKAAPTSSEEPVNGEFEHSEREKSDDRAEPTEVSQSVPTSASGEEVD</sequence>
<keyword evidence="3" id="KW-0479">Metal-binding</keyword>
<feature type="region of interest" description="Disordered" evidence="5">
    <location>
        <begin position="847"/>
        <end position="920"/>
    </location>
</feature>
<organism evidence="8 9">
    <name type="scientific">Punica granatum</name>
    <name type="common">Pomegranate</name>
    <dbReference type="NCBI Taxonomy" id="22663"/>
    <lineage>
        <taxon>Eukaryota</taxon>
        <taxon>Viridiplantae</taxon>
        <taxon>Streptophyta</taxon>
        <taxon>Embryophyta</taxon>
        <taxon>Tracheophyta</taxon>
        <taxon>Spermatophyta</taxon>
        <taxon>Magnoliopsida</taxon>
        <taxon>eudicotyledons</taxon>
        <taxon>Gunneridae</taxon>
        <taxon>Pentapetalae</taxon>
        <taxon>rosids</taxon>
        <taxon>malvids</taxon>
        <taxon>Myrtales</taxon>
        <taxon>Lythraceae</taxon>
        <taxon>Punica</taxon>
    </lineage>
</organism>
<feature type="zinc finger region" description="C3H1-type" evidence="3">
    <location>
        <begin position="208"/>
        <end position="236"/>
    </location>
</feature>
<feature type="region of interest" description="Disordered" evidence="5">
    <location>
        <begin position="546"/>
        <end position="611"/>
    </location>
</feature>
<feature type="compositionally biased region" description="Polar residues" evidence="5">
    <location>
        <begin position="848"/>
        <end position="862"/>
    </location>
</feature>
<feature type="region of interest" description="Disordered" evidence="5">
    <location>
        <begin position="663"/>
        <end position="724"/>
    </location>
</feature>
<gene>
    <name evidence="9" type="primary">LOC116195996</name>
</gene>
<dbReference type="SUPFAM" id="SSF54928">
    <property type="entry name" value="RNA-binding domain, RBD"/>
    <property type="match status" value="1"/>
</dbReference>
<dbReference type="CDD" id="cd12257">
    <property type="entry name" value="RRM1_RBM26_like"/>
    <property type="match status" value="1"/>
</dbReference>
<feature type="compositionally biased region" description="Polar residues" evidence="5">
    <location>
        <begin position="547"/>
        <end position="561"/>
    </location>
</feature>
<dbReference type="InterPro" id="IPR035979">
    <property type="entry name" value="RBD_domain_sf"/>
</dbReference>
<feature type="compositionally biased region" description="Basic and acidic residues" evidence="5">
    <location>
        <begin position="429"/>
        <end position="440"/>
    </location>
</feature>
<dbReference type="PANTHER" id="PTHR14398:SF0">
    <property type="entry name" value="ZINC FINGER PROTEIN SWM"/>
    <property type="match status" value="1"/>
</dbReference>
<feature type="compositionally biased region" description="Basic and acidic residues" evidence="5">
    <location>
        <begin position="699"/>
        <end position="709"/>
    </location>
</feature>
<proteinExistence type="predicted"/>
<dbReference type="PROSITE" id="PS50102">
    <property type="entry name" value="RRM"/>
    <property type="match status" value="1"/>
</dbReference>
<feature type="compositionally biased region" description="Basic and acidic residues" evidence="5">
    <location>
        <begin position="888"/>
        <end position="903"/>
    </location>
</feature>